<organism evidence="9 10">
    <name type="scientific">Nannochloropsis salina CCMP1776</name>
    <dbReference type="NCBI Taxonomy" id="1027361"/>
    <lineage>
        <taxon>Eukaryota</taxon>
        <taxon>Sar</taxon>
        <taxon>Stramenopiles</taxon>
        <taxon>Ochrophyta</taxon>
        <taxon>Eustigmatophyceae</taxon>
        <taxon>Eustigmatales</taxon>
        <taxon>Monodopsidaceae</taxon>
        <taxon>Microchloropsis</taxon>
        <taxon>Microchloropsis salina</taxon>
    </lineage>
</organism>
<comment type="similarity">
    <text evidence="1">Belongs to the HTATSF1 family.</text>
</comment>
<evidence type="ECO:0000313" key="9">
    <source>
        <dbReference type="EMBL" id="TFJ84665.1"/>
    </source>
</evidence>
<keyword evidence="5" id="KW-0508">mRNA splicing</keyword>
<dbReference type="SMART" id="SM00360">
    <property type="entry name" value="RRM"/>
    <property type="match status" value="2"/>
</dbReference>
<feature type="compositionally biased region" description="Basic and acidic residues" evidence="7">
    <location>
        <begin position="534"/>
        <end position="545"/>
    </location>
</feature>
<dbReference type="Proteomes" id="UP000355283">
    <property type="component" value="Unassembled WGS sequence"/>
</dbReference>
<feature type="region of interest" description="Disordered" evidence="7">
    <location>
        <begin position="216"/>
        <end position="273"/>
    </location>
</feature>
<evidence type="ECO:0000256" key="4">
    <source>
        <dbReference type="ARBA" id="ARBA00022884"/>
    </source>
</evidence>
<accession>A0A4D9D5D1</accession>
<evidence type="ECO:0000259" key="8">
    <source>
        <dbReference type="PROSITE" id="PS50102"/>
    </source>
</evidence>
<dbReference type="GO" id="GO:0003723">
    <property type="term" value="F:RNA binding"/>
    <property type="evidence" value="ECO:0007669"/>
    <property type="project" value="UniProtKB-UniRule"/>
</dbReference>
<dbReference type="GO" id="GO:0000398">
    <property type="term" value="P:mRNA splicing, via spliceosome"/>
    <property type="evidence" value="ECO:0007669"/>
    <property type="project" value="InterPro"/>
</dbReference>
<feature type="compositionally biased region" description="Acidic residues" evidence="7">
    <location>
        <begin position="217"/>
        <end position="232"/>
    </location>
</feature>
<comment type="caution">
    <text evidence="9">The sequence shown here is derived from an EMBL/GenBank/DDBJ whole genome shotgun (WGS) entry which is preliminary data.</text>
</comment>
<keyword evidence="2" id="KW-0507">mRNA processing</keyword>
<dbReference type="SUPFAM" id="SSF54928">
    <property type="entry name" value="RNA-binding domain, RBD"/>
    <property type="match status" value="1"/>
</dbReference>
<keyword evidence="3" id="KW-0677">Repeat</keyword>
<dbReference type="Pfam" id="PF00076">
    <property type="entry name" value="RRM_1"/>
    <property type="match status" value="1"/>
</dbReference>
<dbReference type="Gene3D" id="3.30.70.330">
    <property type="match status" value="2"/>
</dbReference>
<dbReference type="PANTHER" id="PTHR15608:SF0">
    <property type="entry name" value="HIV TAT-SPECIFIC FACTOR 1"/>
    <property type="match status" value="1"/>
</dbReference>
<evidence type="ECO:0000256" key="1">
    <source>
        <dbReference type="ARBA" id="ARBA00007747"/>
    </source>
</evidence>
<dbReference type="GO" id="GO:0005684">
    <property type="term" value="C:U2-type spliceosomal complex"/>
    <property type="evidence" value="ECO:0007669"/>
    <property type="project" value="TreeGrafter"/>
</dbReference>
<feature type="region of interest" description="Disordered" evidence="7">
    <location>
        <begin position="513"/>
        <end position="555"/>
    </location>
</feature>
<name>A0A4D9D5D1_9STRA</name>
<feature type="compositionally biased region" description="Basic and acidic residues" evidence="7">
    <location>
        <begin position="513"/>
        <end position="527"/>
    </location>
</feature>
<dbReference type="GO" id="GO:0005686">
    <property type="term" value="C:U2 snRNP"/>
    <property type="evidence" value="ECO:0007669"/>
    <property type="project" value="TreeGrafter"/>
</dbReference>
<dbReference type="CDD" id="cd12281">
    <property type="entry name" value="RRM1_TatSF1_like"/>
    <property type="match status" value="1"/>
</dbReference>
<dbReference type="AlphaFoldDB" id="A0A4D9D5D1"/>
<keyword evidence="10" id="KW-1185">Reference proteome</keyword>
<sequence length="585" mass="65006">MAVTGDGVSERVWNYLAPSGDKKGPFPESTLIRMLVKKLPGLDTSSFCWTPGMEEWRPIGQMTNFSSVLEAESAAWYYLDKNGQQQGPTDVKNVADLLHGGEVDGLSLVWHQDLAGGWRPLSEVDELRQLLRLFMPSELGEEESDKVQDVEPGSSAKAGGGADLNLTMDERQVFQAEEMPGMSMAVTSTNKKTDDGGVKQSYVADDGTKYRLNIDTNEWEEVASDDESEDEIEKGNKEGNDEPSQQNCAASSTEYGTVERRKRKKKNRGGEGWDRASNKWVYITGLPTDATAEELEAHFKQVGILAIDPETQRPRIKMYRDPSGAPKGDASVAFVRPESVELAVEILNEGMLRPGWPLNITKAVFHQKTSTAGEKSKTEPVKKRRLNEAKAKVARAAAKQALSWSEADDSGLGGKALRIVIVKNMFEPSDCESAEFIEDLRKDLEVECSALGPLEKMTIFERHPEGVIVLKFGTAFAAEQCVKLMNGRFFAGRKLQSFYWDGSTDYTKANYKDRQTTARTSWDHEEVTSISSEGNDRAYEGKEPTELTLAEDDEDYEEEKRLADFGAELDNQDLPAEFQLEVASE</sequence>
<protein>
    <recommendedName>
        <fullName evidence="8">RRM domain-containing protein</fullName>
    </recommendedName>
</protein>
<evidence type="ECO:0000256" key="6">
    <source>
        <dbReference type="PROSITE-ProRule" id="PRU00176"/>
    </source>
</evidence>
<dbReference type="InterPro" id="IPR035979">
    <property type="entry name" value="RBD_domain_sf"/>
</dbReference>
<evidence type="ECO:0000256" key="3">
    <source>
        <dbReference type="ARBA" id="ARBA00022737"/>
    </source>
</evidence>
<dbReference type="InterPro" id="IPR034393">
    <property type="entry name" value="TatSF1-like"/>
</dbReference>
<feature type="region of interest" description="Disordered" evidence="7">
    <location>
        <begin position="180"/>
        <end position="201"/>
    </location>
</feature>
<feature type="region of interest" description="Disordered" evidence="7">
    <location>
        <begin position="141"/>
        <end position="164"/>
    </location>
</feature>
<keyword evidence="4 6" id="KW-0694">RNA-binding</keyword>
<evidence type="ECO:0000256" key="5">
    <source>
        <dbReference type="ARBA" id="ARBA00023187"/>
    </source>
</evidence>
<dbReference type="PANTHER" id="PTHR15608">
    <property type="entry name" value="SPLICING FACTOR U2AF-ASSOCIATED PROTEIN 2"/>
    <property type="match status" value="1"/>
</dbReference>
<dbReference type="InterPro" id="IPR034392">
    <property type="entry name" value="TatSF1-like_RRM1"/>
</dbReference>
<evidence type="ECO:0000256" key="7">
    <source>
        <dbReference type="SAM" id="MobiDB-lite"/>
    </source>
</evidence>
<dbReference type="PROSITE" id="PS50102">
    <property type="entry name" value="RRM"/>
    <property type="match status" value="1"/>
</dbReference>
<reference evidence="9 10" key="1">
    <citation type="submission" date="2019-01" db="EMBL/GenBank/DDBJ databases">
        <title>Nuclear Genome Assembly of the Microalgal Biofuel strain Nannochloropsis salina CCMP1776.</title>
        <authorList>
            <person name="Hovde B."/>
        </authorList>
    </citation>
    <scope>NUCLEOTIDE SEQUENCE [LARGE SCALE GENOMIC DNA]</scope>
    <source>
        <strain evidence="9 10">CCMP1776</strain>
    </source>
</reference>
<dbReference type="EMBL" id="SDOX01000018">
    <property type="protein sequence ID" value="TFJ84665.1"/>
    <property type="molecule type" value="Genomic_DNA"/>
</dbReference>
<dbReference type="FunFam" id="3.30.70.330:FF:000105">
    <property type="entry name" value="HIV Tat-specific factor 1 homolog"/>
    <property type="match status" value="1"/>
</dbReference>
<dbReference type="InterPro" id="IPR000504">
    <property type="entry name" value="RRM_dom"/>
</dbReference>
<dbReference type="CDD" id="cd12282">
    <property type="entry name" value="RRM2_TatSF1_like"/>
    <property type="match status" value="1"/>
</dbReference>
<gene>
    <name evidence="9" type="ORF">NSK_004129</name>
</gene>
<dbReference type="Pfam" id="PF14237">
    <property type="entry name" value="GYF_2"/>
    <property type="match status" value="2"/>
</dbReference>
<dbReference type="OrthoDB" id="10258585at2759"/>
<evidence type="ECO:0000313" key="10">
    <source>
        <dbReference type="Proteomes" id="UP000355283"/>
    </source>
</evidence>
<dbReference type="InterPro" id="IPR025640">
    <property type="entry name" value="GYF_2"/>
</dbReference>
<proteinExistence type="inferred from homology"/>
<evidence type="ECO:0000256" key="2">
    <source>
        <dbReference type="ARBA" id="ARBA00022664"/>
    </source>
</evidence>
<dbReference type="InterPro" id="IPR012677">
    <property type="entry name" value="Nucleotide-bd_a/b_plait_sf"/>
</dbReference>
<feature type="compositionally biased region" description="Polar residues" evidence="7">
    <location>
        <begin position="242"/>
        <end position="255"/>
    </location>
</feature>
<feature type="domain" description="RRM" evidence="8">
    <location>
        <begin position="279"/>
        <end position="365"/>
    </location>
</feature>